<dbReference type="Gene3D" id="2.40.50.100">
    <property type="match status" value="1"/>
</dbReference>
<evidence type="ECO:0000259" key="7">
    <source>
        <dbReference type="PROSITE" id="PS51866"/>
    </source>
</evidence>
<evidence type="ECO:0000256" key="1">
    <source>
        <dbReference type="ARBA" id="ARBA00022448"/>
    </source>
</evidence>
<dbReference type="RefSeq" id="WP_210025469.1">
    <property type="nucleotide sequence ID" value="NZ_JAGINU010000001.1"/>
</dbReference>
<dbReference type="EMBL" id="JAGINU010000001">
    <property type="protein sequence ID" value="MBP2365577.1"/>
    <property type="molecule type" value="Genomic_DNA"/>
</dbReference>
<comment type="caution">
    <text evidence="8">The sequence shown here is derived from an EMBL/GenBank/DDBJ whole genome shotgun (WGS) entry which is preliminary data.</text>
</comment>
<evidence type="ECO:0000256" key="5">
    <source>
        <dbReference type="PROSITE-ProRule" id="PRU01213"/>
    </source>
</evidence>
<accession>A0ABS4VNV3</accession>
<keyword evidence="3" id="KW-0547">Nucleotide-binding</keyword>
<dbReference type="PANTHER" id="PTHR42781:SF4">
    <property type="entry name" value="SPERMIDINE_PUTRESCINE IMPORT ATP-BINDING PROTEIN POTA"/>
    <property type="match status" value="1"/>
</dbReference>
<dbReference type="InterPro" id="IPR003593">
    <property type="entry name" value="AAA+_ATPase"/>
</dbReference>
<feature type="domain" description="Mop" evidence="7">
    <location>
        <begin position="294"/>
        <end position="365"/>
    </location>
</feature>
<dbReference type="Proteomes" id="UP001519295">
    <property type="component" value="Unassembled WGS sequence"/>
</dbReference>
<organism evidence="8 9">
    <name type="scientific">Pseudonocardia parietis</name>
    <dbReference type="NCBI Taxonomy" id="570936"/>
    <lineage>
        <taxon>Bacteria</taxon>
        <taxon>Bacillati</taxon>
        <taxon>Actinomycetota</taxon>
        <taxon>Actinomycetes</taxon>
        <taxon>Pseudonocardiales</taxon>
        <taxon>Pseudonocardiaceae</taxon>
        <taxon>Pseudonocardia</taxon>
    </lineage>
</organism>
<dbReference type="GO" id="GO:0005524">
    <property type="term" value="F:ATP binding"/>
    <property type="evidence" value="ECO:0007669"/>
    <property type="project" value="UniProtKB-KW"/>
</dbReference>
<evidence type="ECO:0000256" key="4">
    <source>
        <dbReference type="ARBA" id="ARBA00022840"/>
    </source>
</evidence>
<name>A0ABS4VNV3_9PSEU</name>
<dbReference type="InterPro" id="IPR003439">
    <property type="entry name" value="ABC_transporter-like_ATP-bd"/>
</dbReference>
<dbReference type="PROSITE" id="PS00211">
    <property type="entry name" value="ABC_TRANSPORTER_1"/>
    <property type="match status" value="1"/>
</dbReference>
<dbReference type="InterPro" id="IPR004606">
    <property type="entry name" value="Mop_domain"/>
</dbReference>
<gene>
    <name evidence="8" type="ORF">JOF36_001273</name>
</gene>
<feature type="domain" description="ABC transporter" evidence="6">
    <location>
        <begin position="6"/>
        <end position="242"/>
    </location>
</feature>
<evidence type="ECO:0000259" key="6">
    <source>
        <dbReference type="PROSITE" id="PS50893"/>
    </source>
</evidence>
<evidence type="ECO:0000313" key="8">
    <source>
        <dbReference type="EMBL" id="MBP2365577.1"/>
    </source>
</evidence>
<dbReference type="SMART" id="SM00382">
    <property type="entry name" value="AAA"/>
    <property type="match status" value="1"/>
</dbReference>
<dbReference type="InterPro" id="IPR027417">
    <property type="entry name" value="P-loop_NTPase"/>
</dbReference>
<evidence type="ECO:0000256" key="3">
    <source>
        <dbReference type="ARBA" id="ARBA00022741"/>
    </source>
</evidence>
<sequence length="368" mass="38046">MSGAAATGVELSAHLERDGFTLDVELAVADGEVVAVLGPNGAGKSTLLGVLSGLLRPDSGRLRVAGRTLLDTATGEFVPAHRRGVGLLAQEPLLFPHLSALANVAFGPRAHGVPRGAAEERAGGLLADVGVTELAARRPAQLSGGQQQRVALARALAPRPGLLLLDEPLAALDVDATPAMRTLLRRVIADAKQTALLVTHDALDALVLADRVIVLDRGRIVEQGPAREVLARPRSAFSARIAGLDLVPGTVDGAGLRTADGVELHGHAVEVERGEAAVAVFPPSAVSVHATRPEGSPRNVFRVRVAALEPRGETVRLRATAPAGGPEWVDGLAADVTPTAVADLAIEPGHELWFAVKATEVAVHGRHA</sequence>
<protein>
    <submittedName>
        <fullName evidence="8">Molybdate transport system ATP-binding protein</fullName>
    </submittedName>
</protein>
<dbReference type="PROSITE" id="PS51866">
    <property type="entry name" value="MOP"/>
    <property type="match status" value="1"/>
</dbReference>
<reference evidence="8 9" key="1">
    <citation type="submission" date="2021-03" db="EMBL/GenBank/DDBJ databases">
        <title>Sequencing the genomes of 1000 actinobacteria strains.</title>
        <authorList>
            <person name="Klenk H.-P."/>
        </authorList>
    </citation>
    <scope>NUCLEOTIDE SEQUENCE [LARGE SCALE GENOMIC DNA]</scope>
    <source>
        <strain evidence="8 9">DSM 45256</strain>
    </source>
</reference>
<dbReference type="SUPFAM" id="SSF50331">
    <property type="entry name" value="MOP-like"/>
    <property type="match status" value="1"/>
</dbReference>
<dbReference type="Pfam" id="PF00005">
    <property type="entry name" value="ABC_tran"/>
    <property type="match status" value="1"/>
</dbReference>
<keyword evidence="1" id="KW-0813">Transport</keyword>
<keyword evidence="4 8" id="KW-0067">ATP-binding</keyword>
<keyword evidence="9" id="KW-1185">Reference proteome</keyword>
<dbReference type="Gene3D" id="3.40.50.300">
    <property type="entry name" value="P-loop containing nucleotide triphosphate hydrolases"/>
    <property type="match status" value="1"/>
</dbReference>
<evidence type="ECO:0000313" key="9">
    <source>
        <dbReference type="Proteomes" id="UP001519295"/>
    </source>
</evidence>
<dbReference type="InterPro" id="IPR008995">
    <property type="entry name" value="Mo/tungstate-bd_C_term_dom"/>
</dbReference>
<dbReference type="SUPFAM" id="SSF52540">
    <property type="entry name" value="P-loop containing nucleoside triphosphate hydrolases"/>
    <property type="match status" value="1"/>
</dbReference>
<dbReference type="Pfam" id="PF03459">
    <property type="entry name" value="TOBE"/>
    <property type="match status" value="1"/>
</dbReference>
<dbReference type="InterPro" id="IPR017871">
    <property type="entry name" value="ABC_transporter-like_CS"/>
</dbReference>
<keyword evidence="2 5" id="KW-0500">Molybdenum</keyword>
<dbReference type="InterPro" id="IPR050093">
    <property type="entry name" value="ABC_SmlMolc_Importer"/>
</dbReference>
<dbReference type="InterPro" id="IPR005116">
    <property type="entry name" value="Transp-assoc_OB_typ1"/>
</dbReference>
<proteinExistence type="predicted"/>
<dbReference type="PROSITE" id="PS50893">
    <property type="entry name" value="ABC_TRANSPORTER_2"/>
    <property type="match status" value="1"/>
</dbReference>
<evidence type="ECO:0000256" key="2">
    <source>
        <dbReference type="ARBA" id="ARBA00022505"/>
    </source>
</evidence>
<dbReference type="PANTHER" id="PTHR42781">
    <property type="entry name" value="SPERMIDINE/PUTRESCINE IMPORT ATP-BINDING PROTEIN POTA"/>
    <property type="match status" value="1"/>
</dbReference>